<keyword evidence="2" id="KW-1185">Reference proteome</keyword>
<reference evidence="1" key="1">
    <citation type="submission" date="2022-08" db="EMBL/GenBank/DDBJ databases">
        <title>Genome Sequence of Fusarium decemcellulare.</title>
        <authorList>
            <person name="Buettner E."/>
        </authorList>
    </citation>
    <scope>NUCLEOTIDE SEQUENCE</scope>
    <source>
        <strain evidence="1">Babe19</strain>
    </source>
</reference>
<sequence>MGVFFSILRTVHARPPIGDMYALQSIQLIHTVVGIRQLVVKGREFLWAAPMLTHFLIAVLVDYAITRNVVGISTTLAWIIIGPLIFAVSVAFYASYLFAVTSWRNGSSGSYKQDDGERGSINNGNYTESVMTIYPEEELCDYARSISHKS</sequence>
<comment type="caution">
    <text evidence="1">The sequence shown here is derived from an EMBL/GenBank/DDBJ whole genome shotgun (WGS) entry which is preliminary data.</text>
</comment>
<evidence type="ECO:0000313" key="2">
    <source>
        <dbReference type="Proteomes" id="UP001148629"/>
    </source>
</evidence>
<evidence type="ECO:0000313" key="1">
    <source>
        <dbReference type="EMBL" id="KAJ3546331.1"/>
    </source>
</evidence>
<proteinExistence type="predicted"/>
<protein>
    <submittedName>
        <fullName evidence="1">Uncharacterized protein</fullName>
    </submittedName>
</protein>
<dbReference type="Proteomes" id="UP001148629">
    <property type="component" value="Unassembled WGS sequence"/>
</dbReference>
<accession>A0ACC1STR1</accession>
<name>A0ACC1STR1_9HYPO</name>
<gene>
    <name evidence="1" type="ORF">NM208_g2050</name>
</gene>
<organism evidence="1 2">
    <name type="scientific">Fusarium decemcellulare</name>
    <dbReference type="NCBI Taxonomy" id="57161"/>
    <lineage>
        <taxon>Eukaryota</taxon>
        <taxon>Fungi</taxon>
        <taxon>Dikarya</taxon>
        <taxon>Ascomycota</taxon>
        <taxon>Pezizomycotina</taxon>
        <taxon>Sordariomycetes</taxon>
        <taxon>Hypocreomycetidae</taxon>
        <taxon>Hypocreales</taxon>
        <taxon>Nectriaceae</taxon>
        <taxon>Fusarium</taxon>
        <taxon>Fusarium decemcellulare species complex</taxon>
    </lineage>
</organism>
<dbReference type="EMBL" id="JANRMS010000117">
    <property type="protein sequence ID" value="KAJ3546331.1"/>
    <property type="molecule type" value="Genomic_DNA"/>
</dbReference>